<dbReference type="AlphaFoldDB" id="K8E208"/>
<evidence type="ECO:0000313" key="1">
    <source>
        <dbReference type="EMBL" id="CCO09997.1"/>
    </source>
</evidence>
<accession>K8E208</accession>
<dbReference type="EMBL" id="HE999757">
    <property type="protein sequence ID" value="CCO09997.1"/>
    <property type="molecule type" value="Genomic_DNA"/>
</dbReference>
<gene>
    <name evidence="1" type="ORF">BN424_507</name>
</gene>
<dbReference type="Proteomes" id="UP000000212">
    <property type="component" value="Chromosome"/>
</dbReference>
<evidence type="ECO:0000313" key="2">
    <source>
        <dbReference type="Proteomes" id="UP000000212"/>
    </source>
</evidence>
<dbReference type="HOGENOM" id="CLU_3166014_0_0_9"/>
<keyword evidence="2" id="KW-1185">Reference proteome</keyword>
<reference evidence="2" key="1">
    <citation type="journal article" date="2013" name="Genome Announc.">
        <title>Complete Chromosome Sequence of Carnobacterium maltaromaticum LMA 28.</title>
        <authorList>
            <person name="Cailliez-Grimal C."/>
            <person name="Chaillou S."/>
            <person name="Anba-Mondoloni J."/>
            <person name="Loux V."/>
            <person name="Afzal M.I."/>
            <person name="Rahman A."/>
            <person name="Kergourlay G."/>
            <person name="Champomier-Verges M.C."/>
            <person name="Zagorec M."/>
            <person name="Dalgaard P."/>
            <person name="Leisner J.J."/>
            <person name="Prevost H."/>
            <person name="Revol-Junelles A.M."/>
            <person name="Borges F."/>
        </authorList>
    </citation>
    <scope>NUCLEOTIDE SEQUENCE</scope>
    <source>
        <strain evidence="2">LMA28</strain>
    </source>
</reference>
<sequence>MSCLAPTEKVAKKALALYQIPIKGLIKDERDRYRVVLPPFICLFFTK</sequence>
<protein>
    <submittedName>
        <fullName evidence="1">Uncharacterized protein</fullName>
    </submittedName>
</protein>
<dbReference type="KEGG" id="cml:BN424_507"/>
<name>K8E208_CARML</name>
<proteinExistence type="predicted"/>
<organism evidence="1 2">
    <name type="scientific">Carnobacterium maltaromaticum LMA28</name>
    <dbReference type="NCBI Taxonomy" id="1234679"/>
    <lineage>
        <taxon>Bacteria</taxon>
        <taxon>Bacillati</taxon>
        <taxon>Bacillota</taxon>
        <taxon>Bacilli</taxon>
        <taxon>Lactobacillales</taxon>
        <taxon>Carnobacteriaceae</taxon>
        <taxon>Carnobacterium</taxon>
    </lineage>
</organism>